<dbReference type="EMBL" id="CAFBMC010000016">
    <property type="protein sequence ID" value="CAB4892375.1"/>
    <property type="molecule type" value="Genomic_DNA"/>
</dbReference>
<dbReference type="PANTHER" id="PTHR42711">
    <property type="entry name" value="ABC TRANSPORTER ATP-BINDING PROTEIN"/>
    <property type="match status" value="1"/>
</dbReference>
<dbReference type="InterPro" id="IPR003593">
    <property type="entry name" value="AAA+_ATPase"/>
</dbReference>
<dbReference type="InterPro" id="IPR050763">
    <property type="entry name" value="ABC_transporter_ATP-binding"/>
</dbReference>
<evidence type="ECO:0000259" key="5">
    <source>
        <dbReference type="PROSITE" id="PS50893"/>
    </source>
</evidence>
<organism evidence="6">
    <name type="scientific">freshwater metagenome</name>
    <dbReference type="NCBI Taxonomy" id="449393"/>
    <lineage>
        <taxon>unclassified sequences</taxon>
        <taxon>metagenomes</taxon>
        <taxon>ecological metagenomes</taxon>
    </lineage>
</organism>
<gene>
    <name evidence="6" type="ORF">UFOPK3495_00470</name>
</gene>
<sequence length="312" mass="34632">MAPTEVSPAIEFRSTAKFYRETRGIEDVSLFVNFGEVLGLLGPNGAGKTTAIRVILGLIRPTSGNVLLNGIDISHAKDHVRSNIGYLPGTLALYEYMTGLDFLIFMSRLRKKECAIEIDQLSQRFNFDPSRKIHDLSRGNKQKLGVIQAFMHSPSILVLDEPTSGLDPLMQKEFENLVNEVRAKGAAILLSSHVMSEVENLADRAAILDHGRVLACQTMTELRSRAVRTLELDFPTEVPTSIFASLLGVTNVDRKDNVIFCRVVGDESEVLRVSVQHGLRRVRSNEPNLEEAFLSIVEDNSTSNNFDSDHHA</sequence>
<dbReference type="SUPFAM" id="SSF52540">
    <property type="entry name" value="P-loop containing nucleoside triphosphate hydrolases"/>
    <property type="match status" value="1"/>
</dbReference>
<reference evidence="6" key="1">
    <citation type="submission" date="2020-05" db="EMBL/GenBank/DDBJ databases">
        <authorList>
            <person name="Chiriac C."/>
            <person name="Salcher M."/>
            <person name="Ghai R."/>
            <person name="Kavagutti S V."/>
        </authorList>
    </citation>
    <scope>NUCLEOTIDE SEQUENCE</scope>
</reference>
<dbReference type="PROSITE" id="PS50893">
    <property type="entry name" value="ABC_TRANSPORTER_2"/>
    <property type="match status" value="1"/>
</dbReference>
<evidence type="ECO:0000256" key="2">
    <source>
        <dbReference type="ARBA" id="ARBA00022448"/>
    </source>
</evidence>
<dbReference type="PANTHER" id="PTHR42711:SF5">
    <property type="entry name" value="ABC TRANSPORTER ATP-BINDING PROTEIN NATA"/>
    <property type="match status" value="1"/>
</dbReference>
<evidence type="ECO:0000256" key="1">
    <source>
        <dbReference type="ARBA" id="ARBA00005417"/>
    </source>
</evidence>
<keyword evidence="2" id="KW-0813">Transport</keyword>
<comment type="similarity">
    <text evidence="1">Belongs to the ABC transporter superfamily.</text>
</comment>
<dbReference type="GO" id="GO:0016887">
    <property type="term" value="F:ATP hydrolysis activity"/>
    <property type="evidence" value="ECO:0007669"/>
    <property type="project" value="InterPro"/>
</dbReference>
<dbReference type="Gene3D" id="3.40.50.300">
    <property type="entry name" value="P-loop containing nucleotide triphosphate hydrolases"/>
    <property type="match status" value="1"/>
</dbReference>
<dbReference type="CDD" id="cd03230">
    <property type="entry name" value="ABC_DR_subfamily_A"/>
    <property type="match status" value="1"/>
</dbReference>
<dbReference type="Pfam" id="PF00005">
    <property type="entry name" value="ABC_tran"/>
    <property type="match status" value="1"/>
</dbReference>
<dbReference type="GO" id="GO:0005524">
    <property type="term" value="F:ATP binding"/>
    <property type="evidence" value="ECO:0007669"/>
    <property type="project" value="UniProtKB-KW"/>
</dbReference>
<evidence type="ECO:0000313" key="6">
    <source>
        <dbReference type="EMBL" id="CAB4892375.1"/>
    </source>
</evidence>
<feature type="domain" description="ABC transporter" evidence="5">
    <location>
        <begin position="10"/>
        <end position="235"/>
    </location>
</feature>
<dbReference type="AlphaFoldDB" id="A0A6J7FFV6"/>
<name>A0A6J7FFV6_9ZZZZ</name>
<dbReference type="InterPro" id="IPR003439">
    <property type="entry name" value="ABC_transporter-like_ATP-bd"/>
</dbReference>
<evidence type="ECO:0000256" key="4">
    <source>
        <dbReference type="ARBA" id="ARBA00022840"/>
    </source>
</evidence>
<proteinExistence type="inferred from homology"/>
<dbReference type="SMART" id="SM00382">
    <property type="entry name" value="AAA"/>
    <property type="match status" value="1"/>
</dbReference>
<accession>A0A6J7FFV6</accession>
<keyword evidence="4" id="KW-0067">ATP-binding</keyword>
<dbReference type="InterPro" id="IPR027417">
    <property type="entry name" value="P-loop_NTPase"/>
</dbReference>
<protein>
    <submittedName>
        <fullName evidence="6">Unannotated protein</fullName>
    </submittedName>
</protein>
<keyword evidence="3" id="KW-0547">Nucleotide-binding</keyword>
<evidence type="ECO:0000256" key="3">
    <source>
        <dbReference type="ARBA" id="ARBA00022741"/>
    </source>
</evidence>